<dbReference type="Proteomes" id="UP000184123">
    <property type="component" value="Unassembled WGS sequence"/>
</dbReference>
<dbReference type="Proteomes" id="UP000321726">
    <property type="component" value="Unassembled WGS sequence"/>
</dbReference>
<evidence type="ECO:0000313" key="3">
    <source>
        <dbReference type="EMBL" id="SHM35261.1"/>
    </source>
</evidence>
<accession>A0A1M7I3A7</accession>
<dbReference type="FunFam" id="3.40.50.720:FF:000084">
    <property type="entry name" value="Short-chain dehydrogenase reductase"/>
    <property type="match status" value="1"/>
</dbReference>
<dbReference type="EMBL" id="FRCA01000007">
    <property type="protein sequence ID" value="SHM35261.1"/>
    <property type="molecule type" value="Genomic_DNA"/>
</dbReference>
<evidence type="ECO:0000313" key="4">
    <source>
        <dbReference type="Proteomes" id="UP000184123"/>
    </source>
</evidence>
<gene>
    <name evidence="2" type="ORF">HCU01_19570</name>
    <name evidence="3" type="ORF">SAMN05660971_02794</name>
</gene>
<organism evidence="3 4">
    <name type="scientific">Halomonas cupida</name>
    <dbReference type="NCBI Taxonomy" id="44933"/>
    <lineage>
        <taxon>Bacteria</taxon>
        <taxon>Pseudomonadati</taxon>
        <taxon>Pseudomonadota</taxon>
        <taxon>Gammaproteobacteria</taxon>
        <taxon>Oceanospirillales</taxon>
        <taxon>Halomonadaceae</taxon>
        <taxon>Halomonas</taxon>
    </lineage>
</organism>
<dbReference type="SUPFAM" id="SSF51735">
    <property type="entry name" value="NAD(P)-binding Rossmann-fold domains"/>
    <property type="match status" value="1"/>
</dbReference>
<dbReference type="EMBL" id="BJXU01000071">
    <property type="protein sequence ID" value="GEN24008.1"/>
    <property type="molecule type" value="Genomic_DNA"/>
</dbReference>
<reference evidence="2 5" key="2">
    <citation type="submission" date="2019-07" db="EMBL/GenBank/DDBJ databases">
        <title>Whole genome shotgun sequence of Halomonas cupida NBRC 102219.</title>
        <authorList>
            <person name="Hosoyama A."/>
            <person name="Uohara A."/>
            <person name="Ohji S."/>
            <person name="Ichikawa N."/>
        </authorList>
    </citation>
    <scope>NUCLEOTIDE SEQUENCE [LARGE SCALE GENOMIC DNA]</scope>
    <source>
        <strain evidence="2 5">NBRC 102219</strain>
    </source>
</reference>
<reference evidence="3 4" key="1">
    <citation type="submission" date="2016-11" db="EMBL/GenBank/DDBJ databases">
        <authorList>
            <person name="Jaros S."/>
            <person name="Januszkiewicz K."/>
            <person name="Wedrychowicz H."/>
        </authorList>
    </citation>
    <scope>NUCLEOTIDE SEQUENCE [LARGE SCALE GENOMIC DNA]</scope>
    <source>
        <strain evidence="3 4">DSM 4740</strain>
    </source>
</reference>
<dbReference type="InterPro" id="IPR002347">
    <property type="entry name" value="SDR_fam"/>
</dbReference>
<dbReference type="STRING" id="44933.SAMN05660971_02794"/>
<protein>
    <submittedName>
        <fullName evidence="3">Gluconate 5-dehydrogenase</fullName>
    </submittedName>
    <submittedName>
        <fullName evidence="2">Oxidoreductase</fullName>
    </submittedName>
</protein>
<dbReference type="AlphaFoldDB" id="A0A1M7I3A7"/>
<evidence type="ECO:0000313" key="2">
    <source>
        <dbReference type="EMBL" id="GEN24008.1"/>
    </source>
</evidence>
<dbReference type="Pfam" id="PF13561">
    <property type="entry name" value="adh_short_C2"/>
    <property type="match status" value="1"/>
</dbReference>
<name>A0A1M7I3A7_9GAMM</name>
<dbReference type="OrthoDB" id="6861885at2"/>
<dbReference type="GO" id="GO:0030497">
    <property type="term" value="P:fatty acid elongation"/>
    <property type="evidence" value="ECO:0007669"/>
    <property type="project" value="TreeGrafter"/>
</dbReference>
<dbReference type="PANTHER" id="PTHR42760:SF135">
    <property type="entry name" value="BLL7886 PROTEIN"/>
    <property type="match status" value="1"/>
</dbReference>
<proteinExistence type="inferred from homology"/>
<keyword evidence="5" id="KW-1185">Reference proteome</keyword>
<sequence>MSRKAFSLDGKVAIVTGAGRGLGKAIALGLASAGAKVLLGSRNPEHLSDTATAIANSGGTALCASVDISDPASCTALVAKAEEEFGQLDILVCNAATNIQGPAADMTPSDWCRVIGTEMSGCFYLSQAAYRLMARQGRGSIIMISANSSSVGYTDLIGVATAKGGVDMMARNLAVEWGSDGIRVNTINPGWTEHVPEDGADVAAGDGDLDDDIRATTPLERRGRVEEFANPAIFLASDASSYITGHNLVVDGGYSVK</sequence>
<dbReference type="Gene3D" id="3.40.50.720">
    <property type="entry name" value="NAD(P)-binding Rossmann-like Domain"/>
    <property type="match status" value="1"/>
</dbReference>
<dbReference type="GO" id="GO:0016616">
    <property type="term" value="F:oxidoreductase activity, acting on the CH-OH group of donors, NAD or NADP as acceptor"/>
    <property type="evidence" value="ECO:0007669"/>
    <property type="project" value="TreeGrafter"/>
</dbReference>
<dbReference type="PRINTS" id="PR00081">
    <property type="entry name" value="GDHRDH"/>
</dbReference>
<dbReference type="RefSeq" id="WP_073435807.1">
    <property type="nucleotide sequence ID" value="NZ_BJXU01000071.1"/>
</dbReference>
<comment type="similarity">
    <text evidence="1">Belongs to the short-chain dehydrogenases/reductases (SDR) family.</text>
</comment>
<evidence type="ECO:0000313" key="5">
    <source>
        <dbReference type="Proteomes" id="UP000321726"/>
    </source>
</evidence>
<dbReference type="InterPro" id="IPR036291">
    <property type="entry name" value="NAD(P)-bd_dom_sf"/>
</dbReference>
<evidence type="ECO:0000256" key="1">
    <source>
        <dbReference type="ARBA" id="ARBA00006484"/>
    </source>
</evidence>
<dbReference type="PANTHER" id="PTHR42760">
    <property type="entry name" value="SHORT-CHAIN DEHYDROGENASES/REDUCTASES FAMILY MEMBER"/>
    <property type="match status" value="1"/>
</dbReference>